<dbReference type="PANTHER" id="PTHR35526:SF9">
    <property type="entry name" value="SERINE-PROTEIN KINASE RSBW"/>
    <property type="match status" value="1"/>
</dbReference>
<dbReference type="Proteomes" id="UP000018877">
    <property type="component" value="Unassembled WGS sequence"/>
</dbReference>
<dbReference type="InterPro" id="IPR036890">
    <property type="entry name" value="HATPase_C_sf"/>
</dbReference>
<evidence type="ECO:0000256" key="6">
    <source>
        <dbReference type="HAMAP-Rule" id="MF_00638"/>
    </source>
</evidence>
<keyword evidence="1 6" id="KW-0723">Serine/threonine-protein kinase</keyword>
<comment type="similarity">
    <text evidence="6">Belongs to the anti-sigma-factor family.</text>
</comment>
<dbReference type="PANTHER" id="PTHR35526">
    <property type="entry name" value="ANTI-SIGMA-F FACTOR RSBW-RELATED"/>
    <property type="match status" value="1"/>
</dbReference>
<name>A0AB94ISF8_9BACI</name>
<evidence type="ECO:0000313" key="8">
    <source>
        <dbReference type="EMBL" id="ETI70009.1"/>
    </source>
</evidence>
<dbReference type="InterPro" id="IPR050267">
    <property type="entry name" value="Anti-sigma-factor_SerPK"/>
</dbReference>
<dbReference type="CDD" id="cd16936">
    <property type="entry name" value="HATPase_RsbW-like"/>
    <property type="match status" value="1"/>
</dbReference>
<dbReference type="EMBL" id="ALAN01000031">
    <property type="protein sequence ID" value="ETI70009.1"/>
    <property type="molecule type" value="Genomic_DNA"/>
</dbReference>
<evidence type="ECO:0000259" key="7">
    <source>
        <dbReference type="Pfam" id="PF13581"/>
    </source>
</evidence>
<feature type="domain" description="Histidine kinase/HSP90-like ATPase" evidence="7">
    <location>
        <begin position="12"/>
        <end position="141"/>
    </location>
</feature>
<dbReference type="NCBIfam" id="TIGR01924">
    <property type="entry name" value="rsbW_low_gc"/>
    <property type="match status" value="1"/>
</dbReference>
<dbReference type="NCBIfam" id="NF003144">
    <property type="entry name" value="PRK04069.1"/>
    <property type="match status" value="1"/>
</dbReference>
<proteinExistence type="inferred from homology"/>
<evidence type="ECO:0000313" key="9">
    <source>
        <dbReference type="Proteomes" id="UP000018877"/>
    </source>
</evidence>
<reference evidence="8 9" key="1">
    <citation type="journal article" date="2014" name="Environ. Microbiol.">
        <title>The nitrate-ammonifying and nosZ-carrying bacterium Bacillus vireti is a potent source and sink for nitric and nitrous oxide under high nitrate conditions.</title>
        <authorList>
            <person name="Mania D."/>
            <person name="Heylen K."/>
            <person name="van Spanning R.J."/>
            <person name="Frostegard A."/>
        </authorList>
    </citation>
    <scope>NUCLEOTIDE SEQUENCE [LARGE SCALE GENOMIC DNA]</scope>
    <source>
        <strain evidence="8 9">LMG 21834</strain>
    </source>
</reference>
<dbReference type="AlphaFoldDB" id="A0AB94ISF8"/>
<keyword evidence="4 6" id="KW-0418">Kinase</keyword>
<gene>
    <name evidence="6" type="primary">rsbW</name>
    <name evidence="8" type="ORF">BAVI_04529</name>
</gene>
<organism evidence="8 9">
    <name type="scientific">Neobacillus vireti LMG 21834</name>
    <dbReference type="NCBI Taxonomy" id="1131730"/>
    <lineage>
        <taxon>Bacteria</taxon>
        <taxon>Bacillati</taxon>
        <taxon>Bacillota</taxon>
        <taxon>Bacilli</taxon>
        <taxon>Bacillales</taxon>
        <taxon>Bacillaceae</taxon>
        <taxon>Neobacillus</taxon>
    </lineage>
</organism>
<evidence type="ECO:0000256" key="5">
    <source>
        <dbReference type="ARBA" id="ARBA00022840"/>
    </source>
</evidence>
<dbReference type="EC" id="2.7.11.1" evidence="6"/>
<comment type="catalytic activity">
    <reaction evidence="6">
        <text>L-threonyl-[protein] + ATP = O-phospho-L-threonyl-[protein] + ADP + H(+)</text>
        <dbReference type="Rhea" id="RHEA:46608"/>
        <dbReference type="Rhea" id="RHEA-COMP:11060"/>
        <dbReference type="Rhea" id="RHEA-COMP:11605"/>
        <dbReference type="ChEBI" id="CHEBI:15378"/>
        <dbReference type="ChEBI" id="CHEBI:30013"/>
        <dbReference type="ChEBI" id="CHEBI:30616"/>
        <dbReference type="ChEBI" id="CHEBI:61977"/>
        <dbReference type="ChEBI" id="CHEBI:456216"/>
        <dbReference type="EC" id="2.7.11.1"/>
    </reaction>
</comment>
<dbReference type="GO" id="GO:0005524">
    <property type="term" value="F:ATP binding"/>
    <property type="evidence" value="ECO:0007669"/>
    <property type="project" value="UniProtKB-KW"/>
</dbReference>
<keyword evidence="5 6" id="KW-0067">ATP-binding</keyword>
<dbReference type="SUPFAM" id="SSF55874">
    <property type="entry name" value="ATPase domain of HSP90 chaperone/DNA topoisomerase II/histidine kinase"/>
    <property type="match status" value="1"/>
</dbReference>
<accession>A0AB94ISF8</accession>
<comment type="caution">
    <text evidence="8">The sequence shown here is derived from an EMBL/GenBank/DDBJ whole genome shotgun (WGS) entry which is preliminary data.</text>
</comment>
<evidence type="ECO:0000256" key="1">
    <source>
        <dbReference type="ARBA" id="ARBA00022527"/>
    </source>
</evidence>
<evidence type="ECO:0000256" key="3">
    <source>
        <dbReference type="ARBA" id="ARBA00022741"/>
    </source>
</evidence>
<dbReference type="GO" id="GO:0016989">
    <property type="term" value="F:sigma factor antagonist activity"/>
    <property type="evidence" value="ECO:0007669"/>
    <property type="project" value="InterPro"/>
</dbReference>
<evidence type="ECO:0000256" key="4">
    <source>
        <dbReference type="ARBA" id="ARBA00022777"/>
    </source>
</evidence>
<comment type="catalytic activity">
    <reaction evidence="6">
        <text>L-seryl-[protein] + ATP = O-phospho-L-seryl-[protein] + ADP + H(+)</text>
        <dbReference type="Rhea" id="RHEA:17989"/>
        <dbReference type="Rhea" id="RHEA-COMP:9863"/>
        <dbReference type="Rhea" id="RHEA-COMP:11604"/>
        <dbReference type="ChEBI" id="CHEBI:15378"/>
        <dbReference type="ChEBI" id="CHEBI:29999"/>
        <dbReference type="ChEBI" id="CHEBI:30616"/>
        <dbReference type="ChEBI" id="CHEBI:83421"/>
        <dbReference type="ChEBI" id="CHEBI:456216"/>
        <dbReference type="EC" id="2.7.11.1"/>
    </reaction>
</comment>
<dbReference type="HAMAP" id="MF_00638">
    <property type="entry name" value="Anti_sigma_B"/>
    <property type="match status" value="1"/>
</dbReference>
<dbReference type="Pfam" id="PF13581">
    <property type="entry name" value="HATPase_c_2"/>
    <property type="match status" value="1"/>
</dbReference>
<keyword evidence="2 6" id="KW-0808">Transferase</keyword>
<dbReference type="InterPro" id="IPR010193">
    <property type="entry name" value="RsbW"/>
</dbReference>
<dbReference type="GO" id="GO:0004674">
    <property type="term" value="F:protein serine/threonine kinase activity"/>
    <property type="evidence" value="ECO:0007669"/>
    <property type="project" value="UniProtKB-KW"/>
</dbReference>
<sequence length="160" mass="17765">MSEVMDYIEMKIPAKPEYIGVVRLTLSGISSRMGYTYEEIEDMKIAVSEASTNAVQHAYNKDEGGEVIVGFGIYEDKLEIVVADSGRSFNFLQTKSELGPYTESSTVEQLAEGGLGLFLIETLMDEVRILNHSGVTVFMVKNRSGERDNHDTTISTHETN</sequence>
<dbReference type="RefSeq" id="WP_024027122.1">
    <property type="nucleotide sequence ID" value="NZ_ALAN01000031.1"/>
</dbReference>
<dbReference type="Gene3D" id="3.30.565.10">
    <property type="entry name" value="Histidine kinase-like ATPase, C-terminal domain"/>
    <property type="match status" value="1"/>
</dbReference>
<evidence type="ECO:0000256" key="2">
    <source>
        <dbReference type="ARBA" id="ARBA00022679"/>
    </source>
</evidence>
<protein>
    <recommendedName>
        <fullName evidence="6">Serine-protein kinase RsbW</fullName>
        <ecNumber evidence="6">2.7.11.1</ecNumber>
    </recommendedName>
    <alternativeName>
        <fullName evidence="6">Anti-sigma-B factor</fullName>
    </alternativeName>
    <alternativeName>
        <fullName evidence="6">Sigma-B negative effector RsbW</fullName>
    </alternativeName>
</protein>
<keyword evidence="9" id="KW-1185">Reference proteome</keyword>
<dbReference type="InterPro" id="IPR003594">
    <property type="entry name" value="HATPase_dom"/>
</dbReference>
<comment type="function">
    <text evidence="6">Negative regulator of sigma-B activity. Phosphorylates and inactivates its specific antagonist protein, RsbV. Upon phosphorylation of RsbV, RsbW is released and binds to sigma-B, thereby blocking its ability to form an RNA polymerase holoenzyme (E-sigma-B).</text>
</comment>
<keyword evidence="3 6" id="KW-0547">Nucleotide-binding</keyword>